<dbReference type="GeneID" id="1258302"/>
<name>Q8SD87_BPDPK</name>
<dbReference type="EMBL" id="AF399011">
    <property type="protein sequence ID" value="AAL82976.1"/>
    <property type="molecule type" value="Genomic_DNA"/>
</dbReference>
<proteinExistence type="predicted"/>
<dbReference type="Proteomes" id="UP000002098">
    <property type="component" value="Segment"/>
</dbReference>
<protein>
    <submittedName>
        <fullName evidence="1">PHIKZ075</fullName>
    </submittedName>
</protein>
<reference evidence="1 2" key="1">
    <citation type="journal article" date="2002" name="J. Mol. Biol.">
        <title>The genome of bacteriophage phiKZ of Pseudomonas aeruginosa.</title>
        <authorList>
            <person name="Mesyanzhinov V.V."/>
            <person name="Robben J."/>
            <person name="Grymonprez B."/>
            <person name="Kostyuchenko V.A."/>
            <person name="Bourkaltseva M.V."/>
            <person name="Sykilinda N.N."/>
            <person name="Krylov V.N."/>
            <person name="Volckaert G."/>
        </authorList>
    </citation>
    <scope>NUCLEOTIDE SEQUENCE</scope>
</reference>
<dbReference type="RefSeq" id="NP_803641.1">
    <property type="nucleotide sequence ID" value="NC_004629.1"/>
</dbReference>
<evidence type="ECO:0000313" key="1">
    <source>
        <dbReference type="EMBL" id="AAL82976.1"/>
    </source>
</evidence>
<dbReference type="InterPro" id="IPR027417">
    <property type="entry name" value="P-loop_NTPase"/>
</dbReference>
<dbReference type="SUPFAM" id="SSF52540">
    <property type="entry name" value="P-loop containing nucleoside triphosphate hydrolases"/>
    <property type="match status" value="1"/>
</dbReference>
<accession>Q8SD87</accession>
<evidence type="ECO:0000313" key="2">
    <source>
        <dbReference type="Proteomes" id="UP000002098"/>
    </source>
</evidence>
<organism evidence="1 2">
    <name type="scientific">Pseudomonas phage phiKZ</name>
    <dbReference type="NCBI Taxonomy" id="2905945"/>
    <lineage>
        <taxon>Viruses</taxon>
        <taxon>Duplodnaviria</taxon>
        <taxon>Heunggongvirae</taxon>
        <taxon>Uroviricota</taxon>
        <taxon>Caudoviricetes</taxon>
        <taxon>Chimalliviridae</taxon>
        <taxon>Phikzvirus</taxon>
        <taxon>Phikzvirus phiKZ</taxon>
    </lineage>
</organism>
<sequence length="537" mass="62034">MVNCDRRGGREVWGALLPLPIVDFFMKPILTAERYTHGVRLSGYDRETYLKMTGYLNKLVLKEPKKIPGQRTIMEIKKKYYGETEDGKSVFIHRECLQELINYLADKNIPSTRIEIVDIPVPTAVKVDYTLFEHYVLRDYQETIREDILRPHLHSARVDLQTGKGKTLTSLASVAVMKERGVVMIPPKYFGIWEKALKETFVGYEDQLGIKYLKVSGSAELQNLINRGLENDLEGVEIILISSTTYRAYIDTFERLGEKIDVVGFNVPPPRFHEVIGAGWQINDEIQEDPGLVFRTDLYTNVNKQIYLSATPYTGNQFVTKMIDVMLPATTKCRLPAYDSYINVIGLLYSEPTIKPKDYLTPFKNTYNHARYETVMMKNPRRLDFYLKMVKRIVDGVYIKDRIEGQKCLLLCATVNFIDVLTDYLKKQYPDLQINRHVSGSPYDRLMTNDITVSTIKSSGTGVDIRNLREVILLQATDSKKDSIQILGRLRPLKNWPDVIPRLTFMVCNNIPHHCRYARNKENHFMGKTKSMRMMRL</sequence>
<dbReference type="Gene3D" id="3.40.50.300">
    <property type="entry name" value="P-loop containing nucleotide triphosphate hydrolases"/>
    <property type="match status" value="2"/>
</dbReference>
<organismHost>
    <name type="scientific">Pseudomonas aeruginosa</name>
    <dbReference type="NCBI Taxonomy" id="287"/>
</organismHost>
<dbReference type="KEGG" id="vg:1258302"/>
<keyword evidence="2" id="KW-1185">Reference proteome</keyword>